<dbReference type="KEGG" id="nja:NSJP_3024"/>
<sequence>MLAPRDSVYLAQCMGVFPRKDPSAAPAVVSRKSLN</sequence>
<dbReference type="EMBL" id="LT828648">
    <property type="protein sequence ID" value="SLM49191.1"/>
    <property type="molecule type" value="Genomic_DNA"/>
</dbReference>
<reference evidence="1 2" key="1">
    <citation type="submission" date="2017-03" db="EMBL/GenBank/DDBJ databases">
        <authorList>
            <person name="Afonso C.L."/>
            <person name="Miller P.J."/>
            <person name="Scott M.A."/>
            <person name="Spackman E."/>
            <person name="Goraichik I."/>
            <person name="Dimitrov K.M."/>
            <person name="Suarez D.L."/>
            <person name="Swayne D.E."/>
        </authorList>
    </citation>
    <scope>NUCLEOTIDE SEQUENCE [LARGE SCALE GENOMIC DNA]</scope>
    <source>
        <strain evidence="1">Genome sequencing of Nitrospira japonica strain NJ11</strain>
    </source>
</reference>
<organism evidence="1 2">
    <name type="scientific">Nitrospira japonica</name>
    <dbReference type="NCBI Taxonomy" id="1325564"/>
    <lineage>
        <taxon>Bacteria</taxon>
        <taxon>Pseudomonadati</taxon>
        <taxon>Nitrospirota</taxon>
        <taxon>Nitrospiria</taxon>
        <taxon>Nitrospirales</taxon>
        <taxon>Nitrospiraceae</taxon>
        <taxon>Nitrospira</taxon>
    </lineage>
</organism>
<name>A0A1W1I8E2_9BACT</name>
<dbReference type="AlphaFoldDB" id="A0A1W1I8E2"/>
<accession>A0A1W1I8E2</accession>
<protein>
    <submittedName>
        <fullName evidence="1">Uncharacterized protein</fullName>
    </submittedName>
</protein>
<proteinExistence type="predicted"/>
<dbReference type="Proteomes" id="UP000192042">
    <property type="component" value="Chromosome I"/>
</dbReference>
<gene>
    <name evidence="1" type="ORF">NSJP_3024</name>
</gene>
<keyword evidence="2" id="KW-1185">Reference proteome</keyword>
<evidence type="ECO:0000313" key="2">
    <source>
        <dbReference type="Proteomes" id="UP000192042"/>
    </source>
</evidence>
<evidence type="ECO:0000313" key="1">
    <source>
        <dbReference type="EMBL" id="SLM49191.1"/>
    </source>
</evidence>